<evidence type="ECO:0000313" key="3">
    <source>
        <dbReference type="Proteomes" id="UP000199239"/>
    </source>
</evidence>
<sequence length="341" mass="37547">MTIRCAPLTPPVVRDDVLVSVCFGSLHPEPTTFKAVSRLAQELDQRFRFREIIVVADDAHRDAFLPLVHQVENIRLIVVPERTAFYQRRAIAADEAIGDVLLLTNSVEIAHLDVVAILERTADNQCAVLPIRKDARMSRTLVAPLVAIGRIAGFNIGTGGLQTLALPRTLLNRLLSHPDRDIVLRFLPRDVSIPICHFEVASGMPSVREAGQWKRRLALMQRLLAYLAPTLLMIVTLNSALLTILGIVYAIYVLGAWVVVDDLAAGWLTLSAMLSLTALFLGISITGLSLGLQQLLARRGRDEFDSVATEINRIDLFGQVSSELNVDLESGQTQPTDQARP</sequence>
<reference evidence="3" key="1">
    <citation type="submission" date="2016-10" db="EMBL/GenBank/DDBJ databases">
        <authorList>
            <person name="Varghese N."/>
            <person name="Submissions S."/>
        </authorList>
    </citation>
    <scope>NUCLEOTIDE SEQUENCE [LARGE SCALE GENOMIC DNA]</scope>
    <source>
        <strain evidence="3">DSM 23422</strain>
    </source>
</reference>
<evidence type="ECO:0000256" key="1">
    <source>
        <dbReference type="SAM" id="Phobius"/>
    </source>
</evidence>
<feature type="transmembrane region" description="Helical" evidence="1">
    <location>
        <begin position="264"/>
        <end position="292"/>
    </location>
</feature>
<dbReference type="RefSeq" id="WP_093917429.1">
    <property type="nucleotide sequence ID" value="NZ_FPAJ01000006.1"/>
</dbReference>
<proteinExistence type="predicted"/>
<organism evidence="2 3">
    <name type="scientific">Sulfitobacter marinus</name>
    <dbReference type="NCBI Taxonomy" id="394264"/>
    <lineage>
        <taxon>Bacteria</taxon>
        <taxon>Pseudomonadati</taxon>
        <taxon>Pseudomonadota</taxon>
        <taxon>Alphaproteobacteria</taxon>
        <taxon>Rhodobacterales</taxon>
        <taxon>Roseobacteraceae</taxon>
        <taxon>Sulfitobacter</taxon>
    </lineage>
</organism>
<gene>
    <name evidence="2" type="ORF">SAMN04488040_3250</name>
</gene>
<name>A0A1I6VDS6_9RHOB</name>
<keyword evidence="1" id="KW-0472">Membrane</keyword>
<dbReference type="STRING" id="394264.SAMN04488040_3250"/>
<protein>
    <recommendedName>
        <fullName evidence="4">Glycosyltransferase, catalytic subunit of cellulose synthase and poly-beta-1,6-N-acetylglucosamine synthase</fullName>
    </recommendedName>
</protein>
<evidence type="ECO:0000313" key="2">
    <source>
        <dbReference type="EMBL" id="SFT11684.1"/>
    </source>
</evidence>
<dbReference type="EMBL" id="FPAJ01000006">
    <property type="protein sequence ID" value="SFT11684.1"/>
    <property type="molecule type" value="Genomic_DNA"/>
</dbReference>
<evidence type="ECO:0008006" key="4">
    <source>
        <dbReference type="Google" id="ProtNLM"/>
    </source>
</evidence>
<keyword evidence="1" id="KW-0812">Transmembrane</keyword>
<keyword evidence="3" id="KW-1185">Reference proteome</keyword>
<keyword evidence="1" id="KW-1133">Transmembrane helix</keyword>
<dbReference type="Proteomes" id="UP000199239">
    <property type="component" value="Unassembled WGS sequence"/>
</dbReference>
<feature type="transmembrane region" description="Helical" evidence="1">
    <location>
        <begin position="223"/>
        <end position="252"/>
    </location>
</feature>
<accession>A0A1I6VDS6</accession>
<dbReference type="OrthoDB" id="7408328at2"/>
<dbReference type="AlphaFoldDB" id="A0A1I6VDS6"/>